<dbReference type="InterPro" id="IPR036770">
    <property type="entry name" value="Ankyrin_rpt-contain_sf"/>
</dbReference>
<reference evidence="4 5" key="1">
    <citation type="journal article" date="2019" name="Appl. Microbiol. Biotechnol.">
        <title>Genome sequence of Isaria javanica and comparative genome analysis insights into family S53 peptidase evolution in fungal entomopathogens.</title>
        <authorList>
            <person name="Lin R."/>
            <person name="Zhang X."/>
            <person name="Xin B."/>
            <person name="Zou M."/>
            <person name="Gao Y."/>
            <person name="Qin F."/>
            <person name="Hu Q."/>
            <person name="Xie B."/>
            <person name="Cheng X."/>
        </authorList>
    </citation>
    <scope>NUCLEOTIDE SEQUENCE [LARGE SCALE GENOMIC DNA]</scope>
    <source>
        <strain evidence="4 5">IJ1G</strain>
    </source>
</reference>
<dbReference type="SUPFAM" id="SSF48403">
    <property type="entry name" value="Ankyrin repeat"/>
    <property type="match status" value="1"/>
</dbReference>
<dbReference type="Pfam" id="PF12796">
    <property type="entry name" value="Ank_2"/>
    <property type="match status" value="2"/>
</dbReference>
<dbReference type="Gene3D" id="3.40.50.1820">
    <property type="entry name" value="alpha/beta hydrolase"/>
    <property type="match status" value="1"/>
</dbReference>
<evidence type="ECO:0000313" key="5">
    <source>
        <dbReference type="Proteomes" id="UP000315783"/>
    </source>
</evidence>
<feature type="repeat" description="ANK" evidence="2">
    <location>
        <begin position="1147"/>
        <end position="1179"/>
    </location>
</feature>
<keyword evidence="1" id="KW-0677">Repeat</keyword>
<dbReference type="InterPro" id="IPR027417">
    <property type="entry name" value="P-loop_NTPase"/>
</dbReference>
<dbReference type="PROSITE" id="PS50837">
    <property type="entry name" value="NACHT"/>
    <property type="match status" value="1"/>
</dbReference>
<proteinExistence type="predicted"/>
<keyword evidence="2" id="KW-0040">ANK repeat</keyword>
<dbReference type="Pfam" id="PF00023">
    <property type="entry name" value="Ank"/>
    <property type="match status" value="1"/>
</dbReference>
<dbReference type="SUPFAM" id="SSF53474">
    <property type="entry name" value="alpha/beta-Hydrolases"/>
    <property type="match status" value="1"/>
</dbReference>
<dbReference type="PANTHER" id="PTHR10039">
    <property type="entry name" value="AMELOGENIN"/>
    <property type="match status" value="1"/>
</dbReference>
<dbReference type="InterPro" id="IPR056884">
    <property type="entry name" value="NPHP3-like_N"/>
</dbReference>
<feature type="domain" description="NACHT" evidence="3">
    <location>
        <begin position="625"/>
        <end position="777"/>
    </location>
</feature>
<sequence>MNTPSTIAGEGLSVVAAPPGATSDIVFVHGLQGHPEKTWTCHDLSQAPKRPWLSWRKKDKAELRRGIFWPSDLLSREDKLQNARILTYGYDSVVANFFGPQNQQNITRHGNNLMVALQQERKEEPDRPLIFVAHSLGGILVKIALLDSKNSLQPKFVPIVESTKGIVFLGTPHSGSHLASWGLLATNLAKLALQGPNQKVLRALVPNNELLERISKQFCQLLDQSDFSVHSFYETLPMSIYGIDGTVVPYESATLKHVKREVEVAILADHRGVCKFGVANDAGYKAVLGAITDYLETSSNKAQRSEVCKTHDVHPNHIYSRDDTASLATDPRNMAASPYGSLLSENHSFATTAVFIPQYSNASPGTTDPDQLMHYLSGIGLSEGKLKAYGHLQSLFKEEKPSVKHEWFFDSPDFIEWDEGSVTRILELGGQSRQENLTIFLELLRFLHDQREAKVIYFSPSFREDEQSGRLKPLEHSHRLLRTLVSQLAEGLFRLLYHLLIGQSRERRVYVLIDSLEVLGHEMGGFIAELLSLQDKLRKPKSADESEPIVKIFISTLPQTRPKGMQTGQIIYIDKNKEMQDCLQTLNSADFDARPGTVHDPDPSTYEWLEQDESYTEWESSDVSSLLLIVGKPGSGKSTLAKRIVNAIKSSSDFENSLVAYFFYSYRGGQKETSHTIMMQSILYQLLSEEPDFFPAFRQAYRDRRRSDGNAFCWNLKELVGIFSALSNVKRDGKIFVILDAMDESDNKDLPVILRSMKSVCSPQSLGLFKGVMTTRPLPRKAIDLDLQTLTEQSLIMEDKNESDISKVVDRQIEAILEAGKSSEGEFDSAVLDDIKSYIKKHAEGVFLWVDLILREFKSLSDEGFSKFQLRELKTMLPPKLNDVYQQITVRLAKSKPKDIEQGRKLLQLASFSLERLRLEEIRDASIIPSYLENDQFDPDLQISDLRVMRFDRRVKAVCGDLLENRNPFVQLIHESVRDFLLREDQSAAPFHMSVEQGKNVVASVFTRYLAWSLSTQVLVAAGIKRDNIAEWEQDDYKRLLELLEDRPLLNYVISSLPRHIESTTDKRVKDEFSFLLKDLGHSQLARYLLLDSTFSSLLALDTDDKVEDASNFRFKILVLAAKLGCVKAIRQLATVNTPMEPAEDETETDPLHAAIASGQDETVELLLSLHANPFFKDRLGEMSVHKAVTHNQFRILKTLLDNDVYSDASSLTYETPLHLAAARGYDDMVELLLDHEAVVDFEDQYDATPLHKAVQNNHLLVARILLDHEADVDADAKYTGTPLHIAVDNKSIEMAELLLEYHADVDEAGEYGATPLHSAASEGQADMISLLKEHGASVVEKDRYVTFWTYFMLR</sequence>
<dbReference type="InterPro" id="IPR007111">
    <property type="entry name" value="NACHT_NTPase"/>
</dbReference>
<keyword evidence="5" id="KW-1185">Reference proteome</keyword>
<dbReference type="Pfam" id="PF24883">
    <property type="entry name" value="NPHP3_N"/>
    <property type="match status" value="1"/>
</dbReference>
<dbReference type="SUPFAM" id="SSF52540">
    <property type="entry name" value="P-loop containing nucleoside triphosphate hydrolases"/>
    <property type="match status" value="1"/>
</dbReference>
<dbReference type="Gene3D" id="3.40.50.300">
    <property type="entry name" value="P-loop containing nucleotide triphosphate hydrolases"/>
    <property type="match status" value="1"/>
</dbReference>
<evidence type="ECO:0000259" key="3">
    <source>
        <dbReference type="PROSITE" id="PS50837"/>
    </source>
</evidence>
<dbReference type="Gene3D" id="1.25.40.20">
    <property type="entry name" value="Ankyrin repeat-containing domain"/>
    <property type="match status" value="1"/>
</dbReference>
<evidence type="ECO:0000313" key="4">
    <source>
        <dbReference type="EMBL" id="TQV96722.1"/>
    </source>
</evidence>
<organism evidence="4 5">
    <name type="scientific">Cordyceps javanica</name>
    <dbReference type="NCBI Taxonomy" id="43265"/>
    <lineage>
        <taxon>Eukaryota</taxon>
        <taxon>Fungi</taxon>
        <taxon>Dikarya</taxon>
        <taxon>Ascomycota</taxon>
        <taxon>Pezizomycotina</taxon>
        <taxon>Sordariomycetes</taxon>
        <taxon>Hypocreomycetidae</taxon>
        <taxon>Hypocreales</taxon>
        <taxon>Cordycipitaceae</taxon>
        <taxon>Cordyceps</taxon>
    </lineage>
</organism>
<feature type="repeat" description="ANK" evidence="2">
    <location>
        <begin position="1213"/>
        <end position="1245"/>
    </location>
</feature>
<dbReference type="EMBL" id="SPUK01000005">
    <property type="protein sequence ID" value="TQV96722.1"/>
    <property type="molecule type" value="Genomic_DNA"/>
</dbReference>
<dbReference type="OrthoDB" id="427518at2759"/>
<gene>
    <name evidence="4" type="ORF">IF1G_03962</name>
</gene>
<comment type="caution">
    <text evidence="4">The sequence shown here is derived from an EMBL/GenBank/DDBJ whole genome shotgun (WGS) entry which is preliminary data.</text>
</comment>
<dbReference type="Proteomes" id="UP000315783">
    <property type="component" value="Unassembled WGS sequence"/>
</dbReference>
<accession>A0A545V4S9</accession>
<protein>
    <submittedName>
        <fullName evidence="4">Ankyrin repeat-containing domain-containing protein</fullName>
    </submittedName>
</protein>
<dbReference type="InterPro" id="IPR002110">
    <property type="entry name" value="Ankyrin_rpt"/>
</dbReference>
<feature type="repeat" description="ANK" evidence="2">
    <location>
        <begin position="1246"/>
        <end position="1278"/>
    </location>
</feature>
<dbReference type="PROSITE" id="PS50088">
    <property type="entry name" value="ANK_REPEAT"/>
    <property type="match status" value="5"/>
</dbReference>
<dbReference type="SMART" id="SM00248">
    <property type="entry name" value="ANK"/>
    <property type="match status" value="6"/>
</dbReference>
<evidence type="ECO:0000256" key="1">
    <source>
        <dbReference type="ARBA" id="ARBA00022737"/>
    </source>
</evidence>
<dbReference type="PANTHER" id="PTHR10039:SF14">
    <property type="entry name" value="NACHT DOMAIN-CONTAINING PROTEIN"/>
    <property type="match status" value="1"/>
</dbReference>
<dbReference type="STRING" id="43265.A0A545V4S9"/>
<feature type="repeat" description="ANK" evidence="2">
    <location>
        <begin position="1279"/>
        <end position="1311"/>
    </location>
</feature>
<evidence type="ECO:0000256" key="2">
    <source>
        <dbReference type="PROSITE-ProRule" id="PRU00023"/>
    </source>
</evidence>
<feature type="repeat" description="ANK" evidence="2">
    <location>
        <begin position="1312"/>
        <end position="1344"/>
    </location>
</feature>
<dbReference type="InterPro" id="IPR029058">
    <property type="entry name" value="AB_hydrolase_fold"/>
</dbReference>
<name>A0A545V4S9_9HYPO</name>
<dbReference type="PROSITE" id="PS50297">
    <property type="entry name" value="ANK_REP_REGION"/>
    <property type="match status" value="4"/>
</dbReference>